<dbReference type="AlphaFoldDB" id="A0A9D1G9M2"/>
<dbReference type="Gene3D" id="3.60.15.10">
    <property type="entry name" value="Ribonuclease Z/Hydroxyacylglutathione hydrolase-like"/>
    <property type="match status" value="1"/>
</dbReference>
<dbReference type="Pfam" id="PF13483">
    <property type="entry name" value="Lactamase_B_3"/>
    <property type="match status" value="1"/>
</dbReference>
<dbReference type="SUPFAM" id="SSF56281">
    <property type="entry name" value="Metallo-hydrolase/oxidoreductase"/>
    <property type="match status" value="1"/>
</dbReference>
<protein>
    <submittedName>
        <fullName evidence="1">MBL fold metallo-hydrolase</fullName>
    </submittedName>
</protein>
<dbReference type="InterPro" id="IPR036866">
    <property type="entry name" value="RibonucZ/Hydroxyglut_hydro"/>
</dbReference>
<sequence>MLKSIDNISINCQSSIKITDGLTIYFDPYDIKEKVSNAGYIFITHPHWDHLDIDSINNIANEKTIIIGPSCVIEKLNKSFYLLEVEPNKTYNLDNISFKTVPSYNIGRNYHPKDAGYVGYLLNLNDITYYIPGDTDVIEELKELTADVIFLPVGGTYTMTREEAVGLANTIKPIYAIPIHYGLAVGNREDAKYFVNNIDKEIKSKIFY</sequence>
<dbReference type="PANTHER" id="PTHR43546:SF8">
    <property type="entry name" value="METALLO-BETA-LACTAMASE DOMAIN-CONTAINING PROTEIN"/>
    <property type="match status" value="1"/>
</dbReference>
<organism evidence="1 2">
    <name type="scientific">Candidatus Onthousia faecipullorum</name>
    <dbReference type="NCBI Taxonomy" id="2840887"/>
    <lineage>
        <taxon>Bacteria</taxon>
        <taxon>Bacillati</taxon>
        <taxon>Bacillota</taxon>
        <taxon>Bacilli</taxon>
        <taxon>Candidatus Onthousia</taxon>
    </lineage>
</organism>
<reference evidence="1" key="1">
    <citation type="submission" date="2020-10" db="EMBL/GenBank/DDBJ databases">
        <authorList>
            <person name="Gilroy R."/>
        </authorList>
    </citation>
    <scope>NUCLEOTIDE SEQUENCE</scope>
    <source>
        <strain evidence="1">CHK195-26880</strain>
    </source>
</reference>
<evidence type="ECO:0000313" key="1">
    <source>
        <dbReference type="EMBL" id="HIT36960.1"/>
    </source>
</evidence>
<name>A0A9D1G9M2_9FIRM</name>
<evidence type="ECO:0000313" key="2">
    <source>
        <dbReference type="Proteomes" id="UP000886833"/>
    </source>
</evidence>
<reference evidence="1" key="2">
    <citation type="journal article" date="2021" name="PeerJ">
        <title>Extensive microbial diversity within the chicken gut microbiome revealed by metagenomics and culture.</title>
        <authorList>
            <person name="Gilroy R."/>
            <person name="Ravi A."/>
            <person name="Getino M."/>
            <person name="Pursley I."/>
            <person name="Horton D.L."/>
            <person name="Alikhan N.F."/>
            <person name="Baker D."/>
            <person name="Gharbi K."/>
            <person name="Hall N."/>
            <person name="Watson M."/>
            <person name="Adriaenssens E.M."/>
            <person name="Foster-Nyarko E."/>
            <person name="Jarju S."/>
            <person name="Secka A."/>
            <person name="Antonio M."/>
            <person name="Oren A."/>
            <person name="Chaudhuri R.R."/>
            <person name="La Ragione R."/>
            <person name="Hildebrand F."/>
            <person name="Pallen M.J."/>
        </authorList>
    </citation>
    <scope>NUCLEOTIDE SEQUENCE</scope>
    <source>
        <strain evidence="1">CHK195-26880</strain>
    </source>
</reference>
<dbReference type="PANTHER" id="PTHR43546">
    <property type="entry name" value="UPF0173 METAL-DEPENDENT HYDROLASE MJ1163-RELATED"/>
    <property type="match status" value="1"/>
</dbReference>
<accession>A0A9D1G9M2</accession>
<gene>
    <name evidence="1" type="ORF">IAB59_00585</name>
</gene>
<proteinExistence type="predicted"/>
<dbReference type="EMBL" id="DVKQ01000004">
    <property type="protein sequence ID" value="HIT36960.1"/>
    <property type="molecule type" value="Genomic_DNA"/>
</dbReference>
<dbReference type="Proteomes" id="UP000886833">
    <property type="component" value="Unassembled WGS sequence"/>
</dbReference>
<dbReference type="InterPro" id="IPR050114">
    <property type="entry name" value="UPF0173_UPF0282_UlaG_hydrolase"/>
</dbReference>
<comment type="caution">
    <text evidence="1">The sequence shown here is derived from an EMBL/GenBank/DDBJ whole genome shotgun (WGS) entry which is preliminary data.</text>
</comment>